<comment type="caution">
    <text evidence="5">The sequence shown here is derived from an EMBL/GenBank/DDBJ whole genome shotgun (WGS) entry which is preliminary data.</text>
</comment>
<evidence type="ECO:0000256" key="1">
    <source>
        <dbReference type="ARBA" id="ARBA00012647"/>
    </source>
</evidence>
<comment type="cofactor">
    <cofactor evidence="3">
        <name>Mg(2+)</name>
        <dbReference type="ChEBI" id="CHEBI:18420"/>
    </cofactor>
    <text evidence="3">Binds 1 Mg(2+) ion.</text>
</comment>
<dbReference type="GO" id="GO:0046872">
    <property type="term" value="F:metal ion binding"/>
    <property type="evidence" value="ECO:0007669"/>
    <property type="project" value="UniProtKB-KW"/>
</dbReference>
<evidence type="ECO:0000256" key="3">
    <source>
        <dbReference type="PIRSR" id="PIRSR601952-2"/>
    </source>
</evidence>
<evidence type="ECO:0000313" key="5">
    <source>
        <dbReference type="EMBL" id="KAF5341804.1"/>
    </source>
</evidence>
<feature type="binding site" evidence="3">
    <location>
        <position position="803"/>
    </location>
    <ligand>
        <name>Zn(2+)</name>
        <dbReference type="ChEBI" id="CHEBI:29105"/>
        <label>2</label>
    </ligand>
</feature>
<dbReference type="Pfam" id="PF00245">
    <property type="entry name" value="Alk_phosphatase"/>
    <property type="match status" value="1"/>
</dbReference>
<accession>A0A8H5FM28</accession>
<keyword evidence="6" id="KW-1185">Reference proteome</keyword>
<dbReference type="CDD" id="cd16012">
    <property type="entry name" value="ALP"/>
    <property type="match status" value="1"/>
</dbReference>
<keyword evidence="3" id="KW-0479">Metal-binding</keyword>
<dbReference type="PANTHER" id="PTHR11596">
    <property type="entry name" value="ALKALINE PHOSPHATASE"/>
    <property type="match status" value="1"/>
</dbReference>
<feature type="active site" description="Phosphoserine intermediate" evidence="2">
    <location>
        <position position="403"/>
    </location>
</feature>
<dbReference type="Gene3D" id="3.40.720.10">
    <property type="entry name" value="Alkaline Phosphatase, subunit A"/>
    <property type="match status" value="1"/>
</dbReference>
<protein>
    <recommendedName>
        <fullName evidence="1">alkaline phosphatase</fullName>
        <ecNumber evidence="1">3.1.3.1</ecNumber>
    </recommendedName>
</protein>
<dbReference type="AlphaFoldDB" id="A0A8H5FM28"/>
<keyword evidence="3" id="KW-0862">Zinc</keyword>
<sequence>MLMLMCHILSEKLDFEKASHGPPRTDDSLSGRESQAIPRFGSKVTQIAHELGRLFPRRVPWNASLIIASQSQQTWDDLPYYEGYANPGSGVAALAAIEALIFGTFCTLINVPSSFQVHGEGIERRTLFVHLLPSLHFLRPSSVASKLTQLTQDGYHQSQLQTPLPHPPRHLPHPHPLVSAQTFQRLGACPTLGCIFPPDQTDFLAGQLFDLRLEVHAPVNGTEAGTGAPDEGFSFCVARVQGGGGKGEVGECVDVGKYFKVKSEVGLEKWSFTYYEDLFARDEGRLTGVNVAAKAYRAVCLFPLPFLSLNDPGHYQAKLSYTSGGVKQNTVANWIVREPAKKRKAKNVLFFIGDGMTQPMITASRLIAHKSINGKYQTLMQLDQMEALGLQMTHSIDSFITDSANSATALYTGKKSGVNALGVWVDSSKDVFDDPKVETVAELFRRRSGGPVGIVSTAYIADATPGALCSHTRDRSQSASVVFETLYNATSLTPKYDWPTSCRGPDVLFGGGAEQFIAGAGSYNGTDFYKAFEKEGYQVVYDNTQLKTVDGKKKALGIFSVGNMAKWVDRNVLTENLKGQKNSPTGDGSDAVDQPGLKDMTLKAIDVLQKRSAGNGWFMMSEAASIDKMMHAMDYDRALGELLELDDTVRASIEHLEKIGELDNTLIVVTADHGHGFDVFGGADTKYLAAQTTDRKKRGAVGTYRNSGLSGYTVAPDSLPNNQSVVYGAQGPNFPVQWSPRYAYAAGFGASPDHRESYTINEKGPRTPATKGDDGGYVANPAEHTHGFSVSGTLPIDESQGVHSLQDVPVYAKGPGAETFRGVYNSVDIFFKIADALALGKAN</sequence>
<dbReference type="SMART" id="SM00098">
    <property type="entry name" value="alkPPc"/>
    <property type="match status" value="1"/>
</dbReference>
<dbReference type="OrthoDB" id="5818554at2759"/>
<comment type="cofactor">
    <cofactor evidence="3">
        <name>Zn(2+)</name>
        <dbReference type="ChEBI" id="CHEBI:29105"/>
    </cofactor>
    <text evidence="3">Binds 2 Zn(2+) ions.</text>
</comment>
<evidence type="ECO:0000256" key="2">
    <source>
        <dbReference type="PIRSR" id="PIRSR601952-1"/>
    </source>
</evidence>
<feature type="binding site" evidence="3">
    <location>
        <position position="462"/>
    </location>
    <ligand>
        <name>Mg(2+)</name>
        <dbReference type="ChEBI" id="CHEBI:18420"/>
    </ligand>
</feature>
<reference evidence="5 6" key="1">
    <citation type="journal article" date="2020" name="ISME J.">
        <title>Uncovering the hidden diversity of litter-decomposition mechanisms in mushroom-forming fungi.</title>
        <authorList>
            <person name="Floudas D."/>
            <person name="Bentzer J."/>
            <person name="Ahren D."/>
            <person name="Johansson T."/>
            <person name="Persson P."/>
            <person name="Tunlid A."/>
        </authorList>
    </citation>
    <scope>NUCLEOTIDE SEQUENCE [LARGE SCALE GENOMIC DNA]</scope>
    <source>
        <strain evidence="5 6">CBS 175.51</strain>
    </source>
</reference>
<feature type="binding site" evidence="3">
    <location>
        <position position="673"/>
    </location>
    <ligand>
        <name>Zn(2+)</name>
        <dbReference type="ChEBI" id="CHEBI:29105"/>
        <label>2</label>
    </ligand>
</feature>
<comment type="similarity">
    <text evidence="4">Belongs to the alkaline phosphatase family.</text>
</comment>
<feature type="binding site" evidence="3">
    <location>
        <position position="627"/>
    </location>
    <ligand>
        <name>Zn(2+)</name>
        <dbReference type="ChEBI" id="CHEBI:29105"/>
        <label>2</label>
    </ligand>
</feature>
<dbReference type="EC" id="3.1.3.1" evidence="1"/>
<feature type="binding site" evidence="3">
    <location>
        <position position="354"/>
    </location>
    <ligand>
        <name>Mg(2+)</name>
        <dbReference type="ChEBI" id="CHEBI:18420"/>
    </ligand>
</feature>
<proteinExistence type="inferred from homology"/>
<dbReference type="PRINTS" id="PR00113">
    <property type="entry name" value="ALKPHPHTASE"/>
</dbReference>
<dbReference type="InterPro" id="IPR001952">
    <property type="entry name" value="Alkaline_phosphatase"/>
</dbReference>
<feature type="binding site" evidence="3">
    <location>
        <position position="622"/>
    </location>
    <ligand>
        <name>Mg(2+)</name>
        <dbReference type="ChEBI" id="CHEBI:18420"/>
    </ligand>
</feature>
<dbReference type="PANTHER" id="PTHR11596:SF72">
    <property type="entry name" value="ALKALINE PHOSPHATASE"/>
    <property type="match status" value="1"/>
</dbReference>
<dbReference type="Proteomes" id="UP000541558">
    <property type="component" value="Unassembled WGS sequence"/>
</dbReference>
<feature type="binding site" evidence="3">
    <location>
        <position position="354"/>
    </location>
    <ligand>
        <name>Zn(2+)</name>
        <dbReference type="ChEBI" id="CHEBI:29105"/>
        <label>2</label>
    </ligand>
</feature>
<feature type="binding site" evidence="3">
    <location>
        <position position="672"/>
    </location>
    <ligand>
        <name>Zn(2+)</name>
        <dbReference type="ChEBI" id="CHEBI:29105"/>
        <label>2</label>
    </ligand>
</feature>
<dbReference type="InterPro" id="IPR017850">
    <property type="entry name" value="Alkaline_phosphatase_core_sf"/>
</dbReference>
<name>A0A8H5FM28_9AGAR</name>
<keyword evidence="3" id="KW-0460">Magnesium</keyword>
<dbReference type="EMBL" id="JAACJK010000001">
    <property type="protein sequence ID" value="KAF5341804.1"/>
    <property type="molecule type" value="Genomic_DNA"/>
</dbReference>
<evidence type="ECO:0000256" key="4">
    <source>
        <dbReference type="RuleBase" id="RU003946"/>
    </source>
</evidence>
<feature type="binding site" evidence="3">
    <location>
        <position position="464"/>
    </location>
    <ligand>
        <name>Mg(2+)</name>
        <dbReference type="ChEBI" id="CHEBI:18420"/>
    </ligand>
</feature>
<feature type="binding site" evidence="3">
    <location>
        <position position="631"/>
    </location>
    <ligand>
        <name>Zn(2+)</name>
        <dbReference type="ChEBI" id="CHEBI:29105"/>
        <label>2</label>
    </ligand>
</feature>
<dbReference type="SUPFAM" id="SSF53649">
    <property type="entry name" value="Alkaline phosphatase-like"/>
    <property type="match status" value="1"/>
</dbReference>
<dbReference type="GO" id="GO:0004035">
    <property type="term" value="F:alkaline phosphatase activity"/>
    <property type="evidence" value="ECO:0007669"/>
    <property type="project" value="UniProtKB-EC"/>
</dbReference>
<organism evidence="5 6">
    <name type="scientific">Ephemerocybe angulata</name>
    <dbReference type="NCBI Taxonomy" id="980116"/>
    <lineage>
        <taxon>Eukaryota</taxon>
        <taxon>Fungi</taxon>
        <taxon>Dikarya</taxon>
        <taxon>Basidiomycota</taxon>
        <taxon>Agaricomycotina</taxon>
        <taxon>Agaricomycetes</taxon>
        <taxon>Agaricomycetidae</taxon>
        <taxon>Agaricales</taxon>
        <taxon>Agaricineae</taxon>
        <taxon>Psathyrellaceae</taxon>
        <taxon>Ephemerocybe</taxon>
    </lineage>
</organism>
<evidence type="ECO:0000313" key="6">
    <source>
        <dbReference type="Proteomes" id="UP000541558"/>
    </source>
</evidence>
<gene>
    <name evidence="5" type="ORF">D9611_001968</name>
</gene>